<dbReference type="AlphaFoldDB" id="T1GGZ7"/>
<protein>
    <submittedName>
        <fullName evidence="1">Uncharacterized protein</fullName>
    </submittedName>
</protein>
<dbReference type="Proteomes" id="UP000015102">
    <property type="component" value="Unassembled WGS sequence"/>
</dbReference>
<proteinExistence type="predicted"/>
<reference evidence="1" key="2">
    <citation type="submission" date="2015-06" db="UniProtKB">
        <authorList>
            <consortium name="EnsemblMetazoa"/>
        </authorList>
    </citation>
    <scope>IDENTIFICATION</scope>
</reference>
<accession>T1GGZ7</accession>
<name>T1GGZ7_MEGSC</name>
<dbReference type="EnsemblMetazoa" id="MESCA002679-RA">
    <property type="protein sequence ID" value="MESCA002679-PA"/>
    <property type="gene ID" value="MESCA002679"/>
</dbReference>
<organism evidence="1 2">
    <name type="scientific">Megaselia scalaris</name>
    <name type="common">Humpbacked fly</name>
    <name type="synonym">Phora scalaris</name>
    <dbReference type="NCBI Taxonomy" id="36166"/>
    <lineage>
        <taxon>Eukaryota</taxon>
        <taxon>Metazoa</taxon>
        <taxon>Ecdysozoa</taxon>
        <taxon>Arthropoda</taxon>
        <taxon>Hexapoda</taxon>
        <taxon>Insecta</taxon>
        <taxon>Pterygota</taxon>
        <taxon>Neoptera</taxon>
        <taxon>Endopterygota</taxon>
        <taxon>Diptera</taxon>
        <taxon>Brachycera</taxon>
        <taxon>Muscomorpha</taxon>
        <taxon>Platypezoidea</taxon>
        <taxon>Phoridae</taxon>
        <taxon>Megaseliini</taxon>
        <taxon>Megaselia</taxon>
    </lineage>
</organism>
<evidence type="ECO:0000313" key="2">
    <source>
        <dbReference type="Proteomes" id="UP000015102"/>
    </source>
</evidence>
<dbReference type="HOGENOM" id="CLU_2199959_0_0_1"/>
<keyword evidence="2" id="KW-1185">Reference proteome</keyword>
<dbReference type="EMBL" id="CAQQ02085921">
    <property type="status" value="NOT_ANNOTATED_CDS"/>
    <property type="molecule type" value="Genomic_DNA"/>
</dbReference>
<dbReference type="EMBL" id="CAQQ02085920">
    <property type="status" value="NOT_ANNOTATED_CDS"/>
    <property type="molecule type" value="Genomic_DNA"/>
</dbReference>
<evidence type="ECO:0000313" key="1">
    <source>
        <dbReference type="EnsemblMetazoa" id="MESCA002679-PA"/>
    </source>
</evidence>
<dbReference type="EMBL" id="CAQQ02085919">
    <property type="status" value="NOT_ANNOTATED_CDS"/>
    <property type="molecule type" value="Genomic_DNA"/>
</dbReference>
<reference evidence="2" key="1">
    <citation type="submission" date="2013-02" db="EMBL/GenBank/DDBJ databases">
        <authorList>
            <person name="Hughes D."/>
        </authorList>
    </citation>
    <scope>NUCLEOTIDE SEQUENCE</scope>
    <source>
        <strain>Durham</strain>
        <strain evidence="2">NC isolate 2 -- Noor lab</strain>
    </source>
</reference>
<sequence>MEQMLQGRKRSGSRRIPWLKDCKGDSPTSNMINENKTSKILGYPDDVIGRKKFDVDSFSSRWPNYLSDKCLPIYVTVLAVTDKHRCEFCSSCNPWTFANPLSYILFIK</sequence>